<evidence type="ECO:0000313" key="1">
    <source>
        <dbReference type="Ensembl" id="ENSELUP00000008886.3"/>
    </source>
</evidence>
<reference evidence="1" key="3">
    <citation type="submission" date="2025-08" db="UniProtKB">
        <authorList>
            <consortium name="Ensembl"/>
        </authorList>
    </citation>
    <scope>IDENTIFICATION</scope>
</reference>
<dbReference type="InParanoid" id="A0A3P8XWR4"/>
<dbReference type="STRING" id="8010.ENSELUP00000008886"/>
<reference evidence="1" key="2">
    <citation type="submission" date="2020-02" db="EMBL/GenBank/DDBJ databases">
        <title>Esox lucius (northern pike) genome, fEsoLuc1, primary haplotype.</title>
        <authorList>
            <person name="Myers G."/>
            <person name="Karagic N."/>
            <person name="Meyer A."/>
            <person name="Pippel M."/>
            <person name="Reichard M."/>
            <person name="Winkler S."/>
            <person name="Tracey A."/>
            <person name="Sims Y."/>
            <person name="Howe K."/>
            <person name="Rhie A."/>
            <person name="Formenti G."/>
            <person name="Durbin R."/>
            <person name="Fedrigo O."/>
            <person name="Jarvis E.D."/>
        </authorList>
    </citation>
    <scope>NUCLEOTIDE SEQUENCE [LARGE SCALE GENOMIC DNA]</scope>
</reference>
<sequence length="79" mass="9099">MGNHGSSLDYILAEDMHYWYNRFMKESLSELITLFELKGMLGLQGMNEKAASYVDQVFFTFDMDGVSLFLLCTPRFGII</sequence>
<dbReference type="GeneTree" id="ENSGT00940000164751"/>
<accession>A0A3P8XWR4</accession>
<dbReference type="Gene3D" id="1.10.238.10">
    <property type="entry name" value="EF-hand"/>
    <property type="match status" value="1"/>
</dbReference>
<reference evidence="2" key="1">
    <citation type="journal article" date="2014" name="PLoS ONE">
        <title>The genome and linkage map of the northern pike (Esox lucius): conserved synteny revealed between the salmonid sister group and the Neoteleostei.</title>
        <authorList>
            <person name="Rondeau E.B."/>
            <person name="Minkley D.R."/>
            <person name="Leong J.S."/>
            <person name="Messmer A.M."/>
            <person name="Jantzen J.R."/>
            <person name="von Schalburg K.R."/>
            <person name="Lemon C."/>
            <person name="Bird N.H."/>
            <person name="Koop B.F."/>
        </authorList>
    </citation>
    <scope>NUCLEOTIDE SEQUENCE</scope>
</reference>
<evidence type="ECO:0000313" key="2">
    <source>
        <dbReference type="Proteomes" id="UP000265140"/>
    </source>
</evidence>
<dbReference type="AlphaFoldDB" id="A0A3P8XWR4"/>
<dbReference type="Ensembl" id="ENSELUT00000004801.3">
    <property type="protein sequence ID" value="ENSELUP00000008886.3"/>
    <property type="gene ID" value="ENSELUG00000009478.3"/>
</dbReference>
<dbReference type="Proteomes" id="UP000265140">
    <property type="component" value="Chromosome 7"/>
</dbReference>
<protein>
    <submittedName>
        <fullName evidence="1">Uncharacterized protein</fullName>
    </submittedName>
</protein>
<organism evidence="1 2">
    <name type="scientific">Esox lucius</name>
    <name type="common">Northern pike</name>
    <dbReference type="NCBI Taxonomy" id="8010"/>
    <lineage>
        <taxon>Eukaryota</taxon>
        <taxon>Metazoa</taxon>
        <taxon>Chordata</taxon>
        <taxon>Craniata</taxon>
        <taxon>Vertebrata</taxon>
        <taxon>Euteleostomi</taxon>
        <taxon>Actinopterygii</taxon>
        <taxon>Neopterygii</taxon>
        <taxon>Teleostei</taxon>
        <taxon>Protacanthopterygii</taxon>
        <taxon>Esociformes</taxon>
        <taxon>Esocidae</taxon>
        <taxon>Esox</taxon>
    </lineage>
</organism>
<proteinExistence type="predicted"/>
<keyword evidence="2" id="KW-1185">Reference proteome</keyword>
<dbReference type="OMA" id="CTPRFGI"/>
<dbReference type="Bgee" id="ENSELUG00000009478">
    <property type="expression patterns" value="Expressed in heart"/>
</dbReference>
<reference evidence="1" key="4">
    <citation type="submission" date="2025-09" db="UniProtKB">
        <authorList>
            <consortium name="Ensembl"/>
        </authorList>
    </citation>
    <scope>IDENTIFICATION</scope>
</reference>
<name>A0A3P8XWR4_ESOLU</name>